<protein>
    <recommendedName>
        <fullName evidence="1">UspA domain-containing protein</fullName>
    </recommendedName>
</protein>
<evidence type="ECO:0000313" key="2">
    <source>
        <dbReference type="EMBL" id="KAK1653708.1"/>
    </source>
</evidence>
<evidence type="ECO:0000259" key="1">
    <source>
        <dbReference type="Pfam" id="PF00582"/>
    </source>
</evidence>
<accession>A0AAD8SLH5</accession>
<organism evidence="2 3">
    <name type="scientific">Lolium multiflorum</name>
    <name type="common">Italian ryegrass</name>
    <name type="synonym">Lolium perenne subsp. multiflorum</name>
    <dbReference type="NCBI Taxonomy" id="4521"/>
    <lineage>
        <taxon>Eukaryota</taxon>
        <taxon>Viridiplantae</taxon>
        <taxon>Streptophyta</taxon>
        <taxon>Embryophyta</taxon>
        <taxon>Tracheophyta</taxon>
        <taxon>Spermatophyta</taxon>
        <taxon>Magnoliopsida</taxon>
        <taxon>Liliopsida</taxon>
        <taxon>Poales</taxon>
        <taxon>Poaceae</taxon>
        <taxon>BOP clade</taxon>
        <taxon>Pooideae</taxon>
        <taxon>Poodae</taxon>
        <taxon>Poeae</taxon>
        <taxon>Poeae Chloroplast Group 2 (Poeae type)</taxon>
        <taxon>Loliodinae</taxon>
        <taxon>Loliinae</taxon>
        <taxon>Lolium</taxon>
    </lineage>
</organism>
<feature type="domain" description="UspA" evidence="1">
    <location>
        <begin position="1"/>
        <end position="108"/>
    </location>
</feature>
<reference evidence="2" key="1">
    <citation type="submission" date="2023-07" db="EMBL/GenBank/DDBJ databases">
        <title>A chromosome-level genome assembly of Lolium multiflorum.</title>
        <authorList>
            <person name="Chen Y."/>
            <person name="Copetti D."/>
            <person name="Kolliker R."/>
            <person name="Studer B."/>
        </authorList>
    </citation>
    <scope>NUCLEOTIDE SEQUENCE</scope>
    <source>
        <strain evidence="2">02402/16</strain>
        <tissue evidence="2">Leaf</tissue>
    </source>
</reference>
<dbReference type="Proteomes" id="UP001231189">
    <property type="component" value="Unassembled WGS sequence"/>
</dbReference>
<dbReference type="AlphaFoldDB" id="A0AAD8SLH5"/>
<dbReference type="PANTHER" id="PTHR47000:SF11">
    <property type="entry name" value="ADENINE NUCLEOTIDE ALPHA HYDROLASE-LIKE SUPERFAMILY PROTEIN"/>
    <property type="match status" value="1"/>
</dbReference>
<dbReference type="InterPro" id="IPR006016">
    <property type="entry name" value="UspA"/>
</dbReference>
<evidence type="ECO:0000313" key="3">
    <source>
        <dbReference type="Proteomes" id="UP001231189"/>
    </source>
</evidence>
<comment type="caution">
    <text evidence="2">The sequence shown here is derived from an EMBL/GenBank/DDBJ whole genome shotgun (WGS) entry which is preliminary data.</text>
</comment>
<proteinExistence type="predicted"/>
<keyword evidence="3" id="KW-1185">Reference proteome</keyword>
<dbReference type="Pfam" id="PF00582">
    <property type="entry name" value="Usp"/>
    <property type="match status" value="1"/>
</dbReference>
<dbReference type="PANTHER" id="PTHR47000">
    <property type="entry name" value="ADENINE NUCLEOTIDE ALPHA HYDROLASES-LIKE SUPERFAMILY PROTEIN"/>
    <property type="match status" value="1"/>
</dbReference>
<dbReference type="InterPro" id="IPR014729">
    <property type="entry name" value="Rossmann-like_a/b/a_fold"/>
</dbReference>
<sequence>MVVADGRAEAVGALEWALSQAVRSNDDVVLLAVVKPAPPDAGADSCVKIPSNRCYEHLDAMRSLCESTRPEVRMEVCVVEAEERAPAVVEAAKRHGASLLVLGQRRRPRWILDLWPAAKRQCCRMRRGISLVEHCIEHAPCEALGVRRRSSGGYLVSSKRHKDFWLLA</sequence>
<name>A0AAD8SLH5_LOLMU</name>
<dbReference type="EMBL" id="JAUUTY010000004">
    <property type="protein sequence ID" value="KAK1653708.1"/>
    <property type="molecule type" value="Genomic_DNA"/>
</dbReference>
<gene>
    <name evidence="2" type="ORF">QYE76_071513</name>
</gene>
<dbReference type="Gene3D" id="3.40.50.620">
    <property type="entry name" value="HUPs"/>
    <property type="match status" value="1"/>
</dbReference>
<dbReference type="SUPFAM" id="SSF52402">
    <property type="entry name" value="Adenine nucleotide alpha hydrolases-like"/>
    <property type="match status" value="1"/>
</dbReference>
<dbReference type="CDD" id="cd00293">
    <property type="entry name" value="USP-like"/>
    <property type="match status" value="1"/>
</dbReference>